<dbReference type="EMBL" id="JAVFKY010000006">
    <property type="protein sequence ID" value="KAK5574742.1"/>
    <property type="molecule type" value="Genomic_DNA"/>
</dbReference>
<proteinExistence type="predicted"/>
<accession>A0AAN7TJG3</accession>
<dbReference type="Proteomes" id="UP001344447">
    <property type="component" value="Unassembled WGS sequence"/>
</dbReference>
<organism evidence="1 2">
    <name type="scientific">Dictyostelium firmibasis</name>
    <dbReference type="NCBI Taxonomy" id="79012"/>
    <lineage>
        <taxon>Eukaryota</taxon>
        <taxon>Amoebozoa</taxon>
        <taxon>Evosea</taxon>
        <taxon>Eumycetozoa</taxon>
        <taxon>Dictyostelia</taxon>
        <taxon>Dictyosteliales</taxon>
        <taxon>Dictyosteliaceae</taxon>
        <taxon>Dictyostelium</taxon>
    </lineage>
</organism>
<keyword evidence="2" id="KW-1185">Reference proteome</keyword>
<gene>
    <name evidence="1" type="ORF">RB653_009995</name>
</gene>
<name>A0AAN7TJG3_9MYCE</name>
<protein>
    <submittedName>
        <fullName evidence="1">Uncharacterized protein</fullName>
    </submittedName>
</protein>
<dbReference type="AlphaFoldDB" id="A0AAN7TJG3"/>
<evidence type="ECO:0000313" key="1">
    <source>
        <dbReference type="EMBL" id="KAK5574742.1"/>
    </source>
</evidence>
<reference evidence="1 2" key="1">
    <citation type="submission" date="2023-11" db="EMBL/GenBank/DDBJ databases">
        <title>Dfirmibasis_genome.</title>
        <authorList>
            <person name="Edelbroek B."/>
            <person name="Kjellin J."/>
            <person name="Jerlstrom-Hultqvist J."/>
            <person name="Soderbom F."/>
        </authorList>
    </citation>
    <scope>NUCLEOTIDE SEQUENCE [LARGE SCALE GENOMIC DNA]</scope>
    <source>
        <strain evidence="1 2">TNS-C-14</strain>
    </source>
</reference>
<comment type="caution">
    <text evidence="1">The sequence shown here is derived from an EMBL/GenBank/DDBJ whole genome shotgun (WGS) entry which is preliminary data.</text>
</comment>
<evidence type="ECO:0000313" key="2">
    <source>
        <dbReference type="Proteomes" id="UP001344447"/>
    </source>
</evidence>
<sequence length="151" mass="17678">MDGFRLNKKNMVGIYISILNVHPKMASEFKYRLCFLDGLIGFDYFKHAPLDVLHLIYWGIYRRQVIAIIDLLKNDEKNQLFKIFKQFPSMGEQKSLKSLEDYISFSASHYKILSKCFTMVIDEVSNESVLFSSIELLRINNDNVCEFGPYI</sequence>